<dbReference type="GO" id="GO:0005829">
    <property type="term" value="C:cytosol"/>
    <property type="evidence" value="ECO:0007669"/>
    <property type="project" value="TreeGrafter"/>
</dbReference>
<dbReference type="GO" id="GO:0006633">
    <property type="term" value="P:fatty acid biosynthetic process"/>
    <property type="evidence" value="ECO:0007669"/>
    <property type="project" value="TreeGrafter"/>
</dbReference>
<dbReference type="InterPro" id="IPR004410">
    <property type="entry name" value="Malonyl_CoA-ACP_transAc_FabD"/>
</dbReference>
<dbReference type="OrthoDB" id="9805460at2"/>
<dbReference type="InterPro" id="IPR016036">
    <property type="entry name" value="Malonyl_transacylase_ACP-bd"/>
</dbReference>
<feature type="domain" description="Malonyl-CoA:ACP transacylase (MAT)" evidence="6">
    <location>
        <begin position="6"/>
        <end position="303"/>
    </location>
</feature>
<dbReference type="SUPFAM" id="SSF55048">
    <property type="entry name" value="Probable ACP-binding domain of malonyl-CoA ACP transacylase"/>
    <property type="match status" value="1"/>
</dbReference>
<dbReference type="PANTHER" id="PTHR42681">
    <property type="entry name" value="MALONYL-COA-ACYL CARRIER PROTEIN TRANSACYLASE, MITOCHONDRIAL"/>
    <property type="match status" value="1"/>
</dbReference>
<sequence length="315" mass="34367">MAYSLIFPGQGSQEVGMGREFLDNFAVAREIFEIADDALGYKLSEIILEGPEEELKKTENAQPAIMTVSIAIFETMRRELGFEFEPKCVAGHSLGEYTALVAAGTLSLEDGVKLVHVRGKLMQDAVPLGRGAMAAILGLDKEVISNICEEASSFGVCEPANYNAPGQIVISGEKEAVDKAVEIAKEKGARRAVPLKVSAPFHCSLMKPVAEKLKKEFEKYEWSTPRWPLIANVSGEIEHDVEEIQNSLYHQTYMPVLWSVSVEKMAEMGITAFVEIGAGAVLSGLVKRTLKGAKTIAVSSPKEVETLKEFISLEE</sequence>
<dbReference type="PANTHER" id="PTHR42681:SF1">
    <property type="entry name" value="MALONYL-COA-ACYL CARRIER PROTEIN TRANSACYLASE, MITOCHONDRIAL"/>
    <property type="match status" value="1"/>
</dbReference>
<feature type="active site" evidence="5">
    <location>
        <position position="93"/>
    </location>
</feature>
<dbReference type="Gene3D" id="3.30.70.250">
    <property type="entry name" value="Malonyl-CoA ACP transacylase, ACP-binding"/>
    <property type="match status" value="1"/>
</dbReference>
<feature type="active site" evidence="5">
    <location>
        <position position="202"/>
    </location>
</feature>
<evidence type="ECO:0000313" key="8">
    <source>
        <dbReference type="Proteomes" id="UP000005868"/>
    </source>
</evidence>
<evidence type="ECO:0000256" key="1">
    <source>
        <dbReference type="ARBA" id="ARBA00022679"/>
    </source>
</evidence>
<gene>
    <name evidence="7" type="ordered locus">Tlie_1102</name>
</gene>
<evidence type="ECO:0000256" key="3">
    <source>
        <dbReference type="ARBA" id="ARBA00048462"/>
    </source>
</evidence>
<dbReference type="GO" id="GO:0004314">
    <property type="term" value="F:[acyl-carrier-protein] S-malonyltransferase activity"/>
    <property type="evidence" value="ECO:0007669"/>
    <property type="project" value="UniProtKB-EC"/>
</dbReference>
<dbReference type="SUPFAM" id="SSF52151">
    <property type="entry name" value="FabD/lysophospholipase-like"/>
    <property type="match status" value="1"/>
</dbReference>
<dbReference type="InterPro" id="IPR014043">
    <property type="entry name" value="Acyl_transferase_dom"/>
</dbReference>
<evidence type="ECO:0000256" key="5">
    <source>
        <dbReference type="PIRSR" id="PIRSR000446-1"/>
    </source>
</evidence>
<dbReference type="KEGG" id="tli:Tlie_1102"/>
<comment type="catalytic activity">
    <reaction evidence="3 4">
        <text>holo-[ACP] + malonyl-CoA = malonyl-[ACP] + CoA</text>
        <dbReference type="Rhea" id="RHEA:41792"/>
        <dbReference type="Rhea" id="RHEA-COMP:9623"/>
        <dbReference type="Rhea" id="RHEA-COMP:9685"/>
        <dbReference type="ChEBI" id="CHEBI:57287"/>
        <dbReference type="ChEBI" id="CHEBI:57384"/>
        <dbReference type="ChEBI" id="CHEBI:64479"/>
        <dbReference type="ChEBI" id="CHEBI:78449"/>
        <dbReference type="EC" id="2.3.1.39"/>
    </reaction>
</comment>
<dbReference type="Gene3D" id="3.40.366.10">
    <property type="entry name" value="Malonyl-Coenzyme A Acyl Carrier Protein, domain 2"/>
    <property type="match status" value="1"/>
</dbReference>
<evidence type="ECO:0000259" key="6">
    <source>
        <dbReference type="SMART" id="SM00827"/>
    </source>
</evidence>
<dbReference type="InterPro" id="IPR001227">
    <property type="entry name" value="Ac_transferase_dom_sf"/>
</dbReference>
<dbReference type="STRING" id="580340.Tlie_1102"/>
<keyword evidence="2 4" id="KW-0012">Acyltransferase</keyword>
<dbReference type="InterPro" id="IPR050858">
    <property type="entry name" value="Mal-CoA-ACP_Trans/PKS_FabD"/>
</dbReference>
<reference evidence="8" key="1">
    <citation type="submission" date="2011-10" db="EMBL/GenBank/DDBJ databases">
        <title>The complete genome of chromosome of Thermovirga lienii DSM 17291.</title>
        <authorList>
            <consortium name="US DOE Joint Genome Institute (JGI-PGF)"/>
            <person name="Lucas S."/>
            <person name="Copeland A."/>
            <person name="Lapidus A."/>
            <person name="Glavina del Rio T."/>
            <person name="Dalin E."/>
            <person name="Tice H."/>
            <person name="Bruce D."/>
            <person name="Goodwin L."/>
            <person name="Pitluck S."/>
            <person name="Peters L."/>
            <person name="Mikhailova N."/>
            <person name="Saunders E."/>
            <person name="Kyrpides N."/>
            <person name="Mavromatis K."/>
            <person name="Ivanova N."/>
            <person name="Last F.I."/>
            <person name="Brettin T."/>
            <person name="Detter J.C."/>
            <person name="Han C."/>
            <person name="Larimer F."/>
            <person name="Land M."/>
            <person name="Hauser L."/>
            <person name="Markowitz V."/>
            <person name="Cheng J.-F."/>
            <person name="Hugenholtz P."/>
            <person name="Woyke T."/>
            <person name="Wu D."/>
            <person name="Spring S."/>
            <person name="Schroeder M."/>
            <person name="Brambilla E.-M."/>
            <person name="Klenk H.-P."/>
            <person name="Eisen J.A."/>
        </authorList>
    </citation>
    <scope>NUCLEOTIDE SEQUENCE [LARGE SCALE GENOMIC DNA]</scope>
    <source>
        <strain evidence="8">ATCC BAA-1197 / DSM 17291 / Cas60314</strain>
    </source>
</reference>
<dbReference type="eggNOG" id="COG0331">
    <property type="taxonomic scope" value="Bacteria"/>
</dbReference>
<dbReference type="NCBIfam" id="TIGR00128">
    <property type="entry name" value="fabD"/>
    <property type="match status" value="1"/>
</dbReference>
<dbReference type="FunFam" id="3.30.70.250:FF:000001">
    <property type="entry name" value="Malonyl CoA-acyl carrier protein transacylase"/>
    <property type="match status" value="1"/>
</dbReference>
<evidence type="ECO:0000256" key="4">
    <source>
        <dbReference type="PIRNR" id="PIRNR000446"/>
    </source>
</evidence>
<dbReference type="Pfam" id="PF00698">
    <property type="entry name" value="Acyl_transf_1"/>
    <property type="match status" value="1"/>
</dbReference>
<evidence type="ECO:0000256" key="2">
    <source>
        <dbReference type="ARBA" id="ARBA00023315"/>
    </source>
</evidence>
<dbReference type="EC" id="2.3.1.39" evidence="4"/>
<name>G7VAD5_THELD</name>
<dbReference type="InterPro" id="IPR016035">
    <property type="entry name" value="Acyl_Trfase/lysoPLipase"/>
</dbReference>
<dbReference type="HOGENOM" id="CLU_030558_0_1_0"/>
<dbReference type="PIRSF" id="PIRSF000446">
    <property type="entry name" value="Mct"/>
    <property type="match status" value="1"/>
</dbReference>
<evidence type="ECO:0000313" key="7">
    <source>
        <dbReference type="EMBL" id="AER66835.1"/>
    </source>
</evidence>
<accession>G7VAD5</accession>
<comment type="similarity">
    <text evidence="4">Belongs to the fabD family.</text>
</comment>
<reference evidence="7 8" key="2">
    <citation type="journal article" date="2012" name="Stand. Genomic Sci.">
        <title>Genome sequence of the moderately thermophilic, amino-acid-degrading and sulfur-reducing bacterium Thermovirga lienii type strain (Cas60314(T)).</title>
        <authorList>
            <person name="Goker M."/>
            <person name="Saunders E."/>
            <person name="Lapidus A."/>
            <person name="Nolan M."/>
            <person name="Lucas S."/>
            <person name="Hammon N."/>
            <person name="Deshpande S."/>
            <person name="Cheng J.F."/>
            <person name="Han C."/>
            <person name="Tapia R."/>
            <person name="Goodwin L.A."/>
            <person name="Pitluck S."/>
            <person name="Liolios K."/>
            <person name="Mavromatis K."/>
            <person name="Pagani I."/>
            <person name="Ivanova N."/>
            <person name="Mikhailova N."/>
            <person name="Pati A."/>
            <person name="Chen A."/>
            <person name="Palaniappan K."/>
            <person name="Land M."/>
            <person name="Chang Y.J."/>
            <person name="Jeffries C.D."/>
            <person name="Brambilla E.M."/>
            <person name="Rohde M."/>
            <person name="Spring S."/>
            <person name="Detter J.C."/>
            <person name="Woyke T."/>
            <person name="Bristow J."/>
            <person name="Eisen J.A."/>
            <person name="Markowitz V."/>
            <person name="Hugenholtz P."/>
            <person name="Kyrpides N.C."/>
            <person name="Klenk H.P."/>
        </authorList>
    </citation>
    <scope>NUCLEOTIDE SEQUENCE [LARGE SCALE GENOMIC DNA]</scope>
    <source>
        <strain evidence="8">ATCC BAA-1197 / DSM 17291 / Cas60314</strain>
    </source>
</reference>
<dbReference type="EMBL" id="CP003096">
    <property type="protein sequence ID" value="AER66835.1"/>
    <property type="molecule type" value="Genomic_DNA"/>
</dbReference>
<keyword evidence="1 4" id="KW-0808">Transferase</keyword>
<dbReference type="SMART" id="SM00827">
    <property type="entry name" value="PKS_AT"/>
    <property type="match status" value="1"/>
</dbReference>
<dbReference type="Proteomes" id="UP000005868">
    <property type="component" value="Chromosome"/>
</dbReference>
<dbReference type="AlphaFoldDB" id="G7VAD5"/>
<organism evidence="7 8">
    <name type="scientific">Thermovirga lienii (strain ATCC BAA-1197 / DSM 17291 / Cas60314)</name>
    <dbReference type="NCBI Taxonomy" id="580340"/>
    <lineage>
        <taxon>Bacteria</taxon>
        <taxon>Thermotogati</taxon>
        <taxon>Synergistota</taxon>
        <taxon>Synergistia</taxon>
        <taxon>Synergistales</taxon>
        <taxon>Thermovirgaceae</taxon>
        <taxon>Thermovirga</taxon>
    </lineage>
</organism>
<protein>
    <recommendedName>
        <fullName evidence="4">Malonyl CoA-acyl carrier protein transacylase</fullName>
        <ecNumber evidence="4">2.3.1.39</ecNumber>
    </recommendedName>
</protein>
<proteinExistence type="inferred from homology"/>
<keyword evidence="8" id="KW-1185">Reference proteome</keyword>
<dbReference type="InterPro" id="IPR024925">
    <property type="entry name" value="Malonyl_CoA-ACP_transAc"/>
</dbReference>